<dbReference type="Proteomes" id="UP000008181">
    <property type="component" value="Chromosome 6"/>
</dbReference>
<proteinExistence type="predicted"/>
<dbReference type="InterPro" id="IPR012337">
    <property type="entry name" value="RNaseH-like_sf"/>
</dbReference>
<feature type="non-terminal residue" evidence="3">
    <location>
        <position position="1"/>
    </location>
</feature>
<dbReference type="GO" id="GO:0000403">
    <property type="term" value="F:Y-form DNA binding"/>
    <property type="evidence" value="ECO:0007669"/>
    <property type="project" value="TreeGrafter"/>
</dbReference>
<dbReference type="GO" id="GO:0005739">
    <property type="term" value="C:mitochondrion"/>
    <property type="evidence" value="ECO:0007669"/>
    <property type="project" value="TreeGrafter"/>
</dbReference>
<dbReference type="GO" id="GO:0000402">
    <property type="term" value="F:crossed form four-way junction DNA binding"/>
    <property type="evidence" value="ECO:0007669"/>
    <property type="project" value="TreeGrafter"/>
</dbReference>
<feature type="region of interest" description="Disordered" evidence="1">
    <location>
        <begin position="104"/>
        <end position="148"/>
    </location>
</feature>
<dbReference type="SUPFAM" id="SSF53098">
    <property type="entry name" value="Ribonuclease H-like"/>
    <property type="match status" value="1"/>
</dbReference>
<feature type="compositionally biased region" description="Basic and acidic residues" evidence="1">
    <location>
        <begin position="129"/>
        <end position="139"/>
    </location>
</feature>
<dbReference type="Gene3D" id="3.30.420.10">
    <property type="entry name" value="Ribonuclease H-like superfamily/Ribonuclease H"/>
    <property type="match status" value="1"/>
</dbReference>
<dbReference type="eggNOG" id="ENOG502S4DK">
    <property type="taxonomic scope" value="Eukaryota"/>
</dbReference>
<dbReference type="PROSITE" id="PS50800">
    <property type="entry name" value="SAP"/>
    <property type="match status" value="1"/>
</dbReference>
<dbReference type="GO" id="GO:0004520">
    <property type="term" value="F:DNA endonuclease activity"/>
    <property type="evidence" value="ECO:0007669"/>
    <property type="project" value="TreeGrafter"/>
</dbReference>
<dbReference type="CDD" id="cd16963">
    <property type="entry name" value="CCE1"/>
    <property type="match status" value="1"/>
</dbReference>
<reference evidence="3 4" key="1">
    <citation type="journal article" date="2011" name="Nat. Biotechnol.">
        <title>Comparative genomic analysis of the thermophilic biomass-degrading fungi Myceliophthora thermophila and Thielavia terrestris.</title>
        <authorList>
            <person name="Berka R.M."/>
            <person name="Grigoriev I.V."/>
            <person name="Otillar R."/>
            <person name="Salamov A."/>
            <person name="Grimwood J."/>
            <person name="Reid I."/>
            <person name="Ishmael N."/>
            <person name="John T."/>
            <person name="Darmond C."/>
            <person name="Moisan M.-C."/>
            <person name="Henrissat B."/>
            <person name="Coutinho P.M."/>
            <person name="Lombard V."/>
            <person name="Natvig D.O."/>
            <person name="Lindquist E."/>
            <person name="Schmutz J."/>
            <person name="Lucas S."/>
            <person name="Harris P."/>
            <person name="Powlowski J."/>
            <person name="Bellemare A."/>
            <person name="Taylor D."/>
            <person name="Butler G."/>
            <person name="de Vries R.P."/>
            <person name="Allijn I.E."/>
            <person name="van den Brink J."/>
            <person name="Ushinsky S."/>
            <person name="Storms R."/>
            <person name="Powell A.J."/>
            <person name="Paulsen I.T."/>
            <person name="Elbourne L.D.H."/>
            <person name="Baker S.E."/>
            <person name="Magnuson J."/>
            <person name="LaBoissiere S."/>
            <person name="Clutterbuck A.J."/>
            <person name="Martinez D."/>
            <person name="Wogulis M."/>
            <person name="de Leon A.L."/>
            <person name="Rey M.W."/>
            <person name="Tsang A."/>
        </authorList>
    </citation>
    <scope>NUCLEOTIDE SEQUENCE [LARGE SCALE GENOMIC DNA]</scope>
    <source>
        <strain evidence="4">ATCC 38088 / NRRL 8126</strain>
    </source>
</reference>
<dbReference type="InterPro" id="IPR039197">
    <property type="entry name" value="Mrs1/Cce1"/>
</dbReference>
<dbReference type="Pfam" id="PF02037">
    <property type="entry name" value="SAP"/>
    <property type="match status" value="1"/>
</dbReference>
<gene>
    <name evidence="3" type="ORF">THITE_49485</name>
</gene>
<name>G2RH95_THETT</name>
<dbReference type="InterPro" id="IPR003034">
    <property type="entry name" value="SAP_dom"/>
</dbReference>
<dbReference type="RefSeq" id="XP_003657543.1">
    <property type="nucleotide sequence ID" value="XM_003657495.1"/>
</dbReference>
<dbReference type="OrthoDB" id="5552842at2759"/>
<dbReference type="KEGG" id="ttt:THITE_49485"/>
<dbReference type="AlphaFoldDB" id="G2RH95"/>
<dbReference type="GeneID" id="11521974"/>
<dbReference type="PANTHER" id="PTHR28072:SF1">
    <property type="entry name" value="CRUCIFORM CUTTING ENDONUCLEASE 1, MITOCHONDRIAL-RELATED"/>
    <property type="match status" value="1"/>
</dbReference>
<keyword evidence="4" id="KW-1185">Reference proteome</keyword>
<evidence type="ECO:0000313" key="3">
    <source>
        <dbReference type="EMBL" id="AEO71207.1"/>
    </source>
</evidence>
<dbReference type="Pfam" id="PF09159">
    <property type="entry name" value="Ydc2-catalyt"/>
    <property type="match status" value="1"/>
</dbReference>
<evidence type="ECO:0000313" key="4">
    <source>
        <dbReference type="Proteomes" id="UP000008181"/>
    </source>
</evidence>
<evidence type="ECO:0000256" key="1">
    <source>
        <dbReference type="SAM" id="MobiDB-lite"/>
    </source>
</evidence>
<accession>G2RH95</accession>
<dbReference type="InterPro" id="IPR036397">
    <property type="entry name" value="RNaseH_sf"/>
</dbReference>
<protein>
    <recommendedName>
        <fullName evidence="2">SAP domain-containing protein</fullName>
    </recommendedName>
</protein>
<dbReference type="GO" id="GO:0070336">
    <property type="term" value="F:flap-structured DNA binding"/>
    <property type="evidence" value="ECO:0007669"/>
    <property type="project" value="TreeGrafter"/>
</dbReference>
<organism evidence="3 4">
    <name type="scientific">Thermothielavioides terrestris (strain ATCC 38088 / NRRL 8126)</name>
    <name type="common">Thielavia terrestris</name>
    <dbReference type="NCBI Taxonomy" id="578455"/>
    <lineage>
        <taxon>Eukaryota</taxon>
        <taxon>Fungi</taxon>
        <taxon>Dikarya</taxon>
        <taxon>Ascomycota</taxon>
        <taxon>Pezizomycotina</taxon>
        <taxon>Sordariomycetes</taxon>
        <taxon>Sordariomycetidae</taxon>
        <taxon>Sordariales</taxon>
        <taxon>Chaetomiaceae</taxon>
        <taxon>Thermothielavioides</taxon>
        <taxon>Thermothielavioides terrestris</taxon>
    </lineage>
</organism>
<sequence>TMTNPPLIKQSAASLRALCASCGLKKSGTKATLVQRLRRAARRLQPLPPTVRILSIDLGLRNFAFCLLSPAAQQPPASPSQQPASSPAIITSPVHLHAWHRLDLTLPSTPTPPPPKADQTKGGQNPNLTREDHEEGRKEEDDDSEEEFSPAALAALALRLATTHLLPLRPSHVLIERQRFRTAGGAAIFEWTLRVNTLEAMLHAVLAALRRGRRSGADDDDVGGWDGEVSSVPPKRVGGFLFPSGADGERLPAGDGVIRGKGKNAAYLALKREKVDLLTGWLRDGEMVVPKTAQAREMAGLFLEGWEARERKKAGGGEKHKGYRKGTVRAEKKAADELVTKMDDLSDAVLQGMVWLQWQRNLESLVKQQPELLDEHRG</sequence>
<dbReference type="InterPro" id="IPR015242">
    <property type="entry name" value="Ydc2_cat"/>
</dbReference>
<dbReference type="PANTHER" id="PTHR28072">
    <property type="entry name" value="CRUCIFORM CUTTING ENDONUCLEASE 1, MITOCHONDRIAL-RELATED"/>
    <property type="match status" value="1"/>
</dbReference>
<feature type="domain" description="SAP" evidence="2">
    <location>
        <begin position="7"/>
        <end position="41"/>
    </location>
</feature>
<evidence type="ECO:0000259" key="2">
    <source>
        <dbReference type="PROSITE" id="PS50800"/>
    </source>
</evidence>
<dbReference type="HOGENOM" id="CLU_042191_0_0_1"/>
<dbReference type="EMBL" id="CP003014">
    <property type="protein sequence ID" value="AEO71207.1"/>
    <property type="molecule type" value="Genomic_DNA"/>
</dbReference>